<dbReference type="Proteomes" id="UP000298337">
    <property type="component" value="Unassembled WGS sequence"/>
</dbReference>
<keyword evidence="3" id="KW-1185">Reference proteome</keyword>
<dbReference type="OrthoDB" id="886674at2"/>
<protein>
    <submittedName>
        <fullName evidence="2">Uncharacterized protein</fullName>
    </submittedName>
</protein>
<keyword evidence="1" id="KW-0732">Signal</keyword>
<proteinExistence type="predicted"/>
<dbReference type="PROSITE" id="PS51257">
    <property type="entry name" value="PROKAR_LIPOPROTEIN"/>
    <property type="match status" value="1"/>
</dbReference>
<organism evidence="2 3">
    <name type="scientific">Hymenobacter fodinae</name>
    <dbReference type="NCBI Taxonomy" id="2510796"/>
    <lineage>
        <taxon>Bacteria</taxon>
        <taxon>Pseudomonadati</taxon>
        <taxon>Bacteroidota</taxon>
        <taxon>Cytophagia</taxon>
        <taxon>Cytophagales</taxon>
        <taxon>Hymenobacteraceae</taxon>
        <taxon>Hymenobacter</taxon>
    </lineage>
</organism>
<feature type="chain" id="PRO_5021388930" evidence="1">
    <location>
        <begin position="23"/>
        <end position="289"/>
    </location>
</feature>
<dbReference type="EMBL" id="SRLA01000001">
    <property type="protein sequence ID" value="TGE10416.1"/>
    <property type="molecule type" value="Genomic_DNA"/>
</dbReference>
<accession>A0A4Z0PCP9</accession>
<dbReference type="AlphaFoldDB" id="A0A4Z0PCP9"/>
<reference evidence="2 3" key="1">
    <citation type="submission" date="2019-04" db="EMBL/GenBank/DDBJ databases">
        <authorList>
            <person name="Feng G."/>
            <person name="Zhang J."/>
            <person name="Zhu H."/>
        </authorList>
    </citation>
    <scope>NUCLEOTIDE SEQUENCE [LARGE SCALE GENOMIC DNA]</scope>
    <source>
        <strain evidence="2 3">92R-1</strain>
    </source>
</reference>
<evidence type="ECO:0000256" key="1">
    <source>
        <dbReference type="SAM" id="SignalP"/>
    </source>
</evidence>
<comment type="caution">
    <text evidence="2">The sequence shown here is derived from an EMBL/GenBank/DDBJ whole genome shotgun (WGS) entry which is preliminary data.</text>
</comment>
<evidence type="ECO:0000313" key="3">
    <source>
        <dbReference type="Proteomes" id="UP000298337"/>
    </source>
</evidence>
<gene>
    <name evidence="2" type="ORF">EU556_06275</name>
</gene>
<dbReference type="RefSeq" id="WP_135432206.1">
    <property type="nucleotide sequence ID" value="NZ_SRLA01000001.1"/>
</dbReference>
<evidence type="ECO:0000313" key="2">
    <source>
        <dbReference type="EMBL" id="TGE10416.1"/>
    </source>
</evidence>
<feature type="signal peptide" evidence="1">
    <location>
        <begin position="1"/>
        <end position="22"/>
    </location>
</feature>
<name>A0A4Z0PCP9_9BACT</name>
<sequence length="289" mass="32045">MKRSYLAAILLLAACQRPQPEAADPTRSGEATEPTSVSAAAAPTLARVAPILRGVWVKADYLADVARTKSPLKSARKLTDLVAFSVEPGRANGDSLLVDANYNNHEAATFQVVLRPGLQPTSLPTTWSDYAQLTNFYELAYRLSPTDTVLVLNKYNQQKRLLQSVSYSRIPGVPPSNSAPSDGLQYFVNRQLLAGTYTALDAKGNKKEVRFTPTGQVEGLDNFRQYYVATDFVVTVENNLDNLIFDIGTKRQQDYVYTISHDTVRLYNARVAEPDLLRGPLQYTLVRVR</sequence>